<dbReference type="Proteomes" id="UP000001555">
    <property type="component" value="Unassembled WGS sequence"/>
</dbReference>
<dbReference type="InParanoid" id="B7P0Q4"/>
<sequence>MAPACSLIVRGRKNSVLSKHERLTRWNQYKEGGFKGEGRACTGCRTRFAQYKDGMEIRRSRSNWSHGWLCGNNSPASEMATCGAALHVEWQSSSSMSGSRCITGRETAPTAAPLPLKTRTIFSGPLEIATEIYIMLLIILGL</sequence>
<dbReference type="EMBL" id="DS612847">
    <property type="protein sequence ID" value="EEC00182.1"/>
    <property type="molecule type" value="Genomic_DNA"/>
</dbReference>
<evidence type="ECO:0000313" key="1">
    <source>
        <dbReference type="EMBL" id="EEC00182.1"/>
    </source>
</evidence>
<dbReference type="EnsemblMetazoa" id="ISCW016236-RA">
    <property type="protein sequence ID" value="ISCW016236-PA"/>
    <property type="gene ID" value="ISCW016236"/>
</dbReference>
<gene>
    <name evidence="1" type="ORF">IscW_ISCW016236</name>
</gene>
<dbReference type="EMBL" id="ABJB010461989">
    <property type="status" value="NOT_ANNOTATED_CDS"/>
    <property type="molecule type" value="Genomic_DNA"/>
</dbReference>
<accession>B7P0Q4</accession>
<dbReference type="PaxDb" id="6945-B7P0Q4"/>
<protein>
    <submittedName>
        <fullName evidence="1 2">Uncharacterized protein</fullName>
    </submittedName>
</protein>
<evidence type="ECO:0000313" key="2">
    <source>
        <dbReference type="EnsemblMetazoa" id="ISCW016236-PA"/>
    </source>
</evidence>
<reference evidence="2" key="2">
    <citation type="submission" date="2020-05" db="UniProtKB">
        <authorList>
            <consortium name="EnsemblMetazoa"/>
        </authorList>
    </citation>
    <scope>IDENTIFICATION</scope>
    <source>
        <strain evidence="2">wikel</strain>
    </source>
</reference>
<dbReference type="AlphaFoldDB" id="B7P0Q4"/>
<dbReference type="HOGENOM" id="CLU_1817899_0_0_1"/>
<evidence type="ECO:0000313" key="3">
    <source>
        <dbReference type="Proteomes" id="UP000001555"/>
    </source>
</evidence>
<reference evidence="1 3" key="1">
    <citation type="submission" date="2008-03" db="EMBL/GenBank/DDBJ databases">
        <title>Annotation of Ixodes scapularis.</title>
        <authorList>
            <consortium name="Ixodes scapularis Genome Project Consortium"/>
            <person name="Caler E."/>
            <person name="Hannick L.I."/>
            <person name="Bidwell S."/>
            <person name="Joardar V."/>
            <person name="Thiagarajan M."/>
            <person name="Amedeo P."/>
            <person name="Galinsky K.J."/>
            <person name="Schobel S."/>
            <person name="Inman J."/>
            <person name="Hostetler J."/>
            <person name="Miller J."/>
            <person name="Hammond M."/>
            <person name="Megy K."/>
            <person name="Lawson D."/>
            <person name="Kodira C."/>
            <person name="Sutton G."/>
            <person name="Meyer J."/>
            <person name="Hill C.A."/>
            <person name="Birren B."/>
            <person name="Nene V."/>
            <person name="Collins F."/>
            <person name="Alarcon-Chaidez F."/>
            <person name="Wikel S."/>
            <person name="Strausberg R."/>
        </authorList>
    </citation>
    <scope>NUCLEOTIDE SEQUENCE [LARGE SCALE GENOMIC DNA]</scope>
    <source>
        <strain evidence="3">Wikel</strain>
        <strain evidence="1">Wikel colony</strain>
    </source>
</reference>
<proteinExistence type="predicted"/>
<dbReference type="VEuPathDB" id="VectorBase:ISCI016236"/>
<keyword evidence="3" id="KW-1185">Reference proteome</keyword>
<organism>
    <name type="scientific">Ixodes scapularis</name>
    <name type="common">Black-legged tick</name>
    <name type="synonym">Deer tick</name>
    <dbReference type="NCBI Taxonomy" id="6945"/>
    <lineage>
        <taxon>Eukaryota</taxon>
        <taxon>Metazoa</taxon>
        <taxon>Ecdysozoa</taxon>
        <taxon>Arthropoda</taxon>
        <taxon>Chelicerata</taxon>
        <taxon>Arachnida</taxon>
        <taxon>Acari</taxon>
        <taxon>Parasitiformes</taxon>
        <taxon>Ixodida</taxon>
        <taxon>Ixodoidea</taxon>
        <taxon>Ixodidae</taxon>
        <taxon>Ixodinae</taxon>
        <taxon>Ixodes</taxon>
    </lineage>
</organism>
<dbReference type="VEuPathDB" id="VectorBase:ISCW016236"/>
<name>B7P0Q4_IXOSC</name>